<dbReference type="GeneID" id="34717424"/>
<dbReference type="RefSeq" id="XP_022677281.1">
    <property type="nucleotide sequence ID" value="XM_022820860.1"/>
</dbReference>
<dbReference type="PANTHER" id="PTHR10252:SF5">
    <property type="entry name" value="DR1-ASSOCIATED COREPRESSOR"/>
    <property type="match status" value="1"/>
</dbReference>
<keyword evidence="2" id="KW-0539">Nucleus</keyword>
<dbReference type="PANTHER" id="PTHR10252">
    <property type="entry name" value="HISTONE-LIKE TRANSCRIPTION FACTOR CCAAT-RELATED"/>
    <property type="match status" value="1"/>
</dbReference>
<dbReference type="Gene3D" id="1.10.20.10">
    <property type="entry name" value="Histone, subunit A"/>
    <property type="match status" value="1"/>
</dbReference>
<dbReference type="FunFam" id="1.10.20.10:FF:000036">
    <property type="entry name" value="CBF/NF-Y family transcription factor"/>
    <property type="match status" value="1"/>
</dbReference>
<dbReference type="OrthoDB" id="653904at2759"/>
<dbReference type="GO" id="GO:0017054">
    <property type="term" value="C:negative cofactor 2 complex"/>
    <property type="evidence" value="ECO:0007669"/>
    <property type="project" value="TreeGrafter"/>
</dbReference>
<evidence type="ECO:0000256" key="3">
    <source>
        <dbReference type="SAM" id="MobiDB-lite"/>
    </source>
</evidence>
<dbReference type="KEGG" id="kmx:KLMA_60199"/>
<dbReference type="EMBL" id="AP012218">
    <property type="protein sequence ID" value="BAO41490.1"/>
    <property type="molecule type" value="Genomic_DNA"/>
</dbReference>
<dbReference type="InterPro" id="IPR009072">
    <property type="entry name" value="Histone-fold"/>
</dbReference>
<name>W0TDR8_KLUMD</name>
<dbReference type="SUPFAM" id="SSF47113">
    <property type="entry name" value="Histone-fold"/>
    <property type="match status" value="1"/>
</dbReference>
<feature type="region of interest" description="Disordered" evidence="3">
    <location>
        <begin position="1"/>
        <end position="50"/>
    </location>
</feature>
<dbReference type="GO" id="GO:0016251">
    <property type="term" value="F:RNA polymerase II general transcription initiation factor activity"/>
    <property type="evidence" value="ECO:0007669"/>
    <property type="project" value="TreeGrafter"/>
</dbReference>
<dbReference type="GO" id="GO:0046982">
    <property type="term" value="F:protein heterodimerization activity"/>
    <property type="evidence" value="ECO:0007669"/>
    <property type="project" value="InterPro"/>
</dbReference>
<dbReference type="Pfam" id="PF00808">
    <property type="entry name" value="CBFD_NFYB_HMF"/>
    <property type="match status" value="1"/>
</dbReference>
<protein>
    <submittedName>
        <fullName evidence="5">H2A super family protein</fullName>
    </submittedName>
</protein>
<dbReference type="Proteomes" id="UP000065495">
    <property type="component" value="Chromosome 6"/>
</dbReference>
<evidence type="ECO:0000256" key="2">
    <source>
        <dbReference type="ARBA" id="ARBA00023242"/>
    </source>
</evidence>
<evidence type="ECO:0000256" key="1">
    <source>
        <dbReference type="ARBA" id="ARBA00004123"/>
    </source>
</evidence>
<organism evidence="5 6">
    <name type="scientific">Kluyveromyces marxianus (strain DMKU3-1042 / BCC 29191 / NBRC 104275)</name>
    <name type="common">Yeast</name>
    <name type="synonym">Candida kefyr</name>
    <dbReference type="NCBI Taxonomy" id="1003335"/>
    <lineage>
        <taxon>Eukaryota</taxon>
        <taxon>Fungi</taxon>
        <taxon>Dikarya</taxon>
        <taxon>Ascomycota</taxon>
        <taxon>Saccharomycotina</taxon>
        <taxon>Saccharomycetes</taxon>
        <taxon>Saccharomycetales</taxon>
        <taxon>Saccharomycetaceae</taxon>
        <taxon>Kluyveromyces</taxon>
    </lineage>
</organism>
<dbReference type="VEuPathDB" id="FungiDB:KLMA_60199"/>
<sequence length="169" mass="18008">MELGQARAGEAIVKGLESSPGQRQEDLAMSEYETGGSSDERASSLTPGGAVTEAASAAAATAPPVVEAASSSAQVFSKIKTHFPPAKIKKIMQTDEDIGKVSQATPVITGRSLEFFIALLVDKSSKVARDQGSKRISADIMKKTILTDEKFDFLREVILPQEQEQEQAP</sequence>
<proteinExistence type="predicted"/>
<evidence type="ECO:0000259" key="4">
    <source>
        <dbReference type="Pfam" id="PF00808"/>
    </source>
</evidence>
<comment type="subcellular location">
    <subcellularLocation>
        <location evidence="1">Nucleus</location>
    </subcellularLocation>
</comment>
<reference evidence="5 6" key="1">
    <citation type="journal article" date="2015" name="Biotechnol. Biofuels">
        <title>Genetic basis of the highly efficient yeast Kluyveromyces marxianus: complete genome sequence and transcriptome analyses.</title>
        <authorList>
            <person name="Lertwattanasakul N."/>
            <person name="Kosaka T."/>
            <person name="Hosoyama A."/>
            <person name="Suzuki Y."/>
            <person name="Rodrussamee N."/>
            <person name="Matsutani M."/>
            <person name="Murata M."/>
            <person name="Fujimoto N."/>
            <person name="Suprayogi"/>
            <person name="Tsuchikane K."/>
            <person name="Limtong S."/>
            <person name="Fujita N."/>
            <person name="Yamada M."/>
        </authorList>
    </citation>
    <scope>NUCLEOTIDE SEQUENCE [LARGE SCALE GENOMIC DNA]</scope>
    <source>
        <strain evidence="6">DMKU3-1042 / BCC 29191 / NBRC 104275</strain>
    </source>
</reference>
<dbReference type="CDD" id="cd22906">
    <property type="entry name" value="HFD_DRAP1"/>
    <property type="match status" value="1"/>
</dbReference>
<dbReference type="GO" id="GO:0001046">
    <property type="term" value="F:core promoter sequence-specific DNA binding"/>
    <property type="evidence" value="ECO:0007669"/>
    <property type="project" value="TreeGrafter"/>
</dbReference>
<dbReference type="InterPro" id="IPR050568">
    <property type="entry name" value="Transcr_DNA_Rep_Reg"/>
</dbReference>
<dbReference type="InterPro" id="IPR003958">
    <property type="entry name" value="CBFA_NFYB_domain"/>
</dbReference>
<evidence type="ECO:0000313" key="6">
    <source>
        <dbReference type="Proteomes" id="UP000065495"/>
    </source>
</evidence>
<gene>
    <name evidence="5" type="primary">BUR6</name>
    <name evidence="5" type="ORF">KLMA_60199</name>
</gene>
<accession>W0TDR8</accession>
<dbReference type="AlphaFoldDB" id="W0TDR8"/>
<feature type="domain" description="Transcription factor CBF/NF-Y/archaeal histone" evidence="4">
    <location>
        <begin position="82"/>
        <end position="142"/>
    </location>
</feature>
<evidence type="ECO:0000313" key="5">
    <source>
        <dbReference type="EMBL" id="BAO41490.1"/>
    </source>
</evidence>